<dbReference type="Proteomes" id="UP001321582">
    <property type="component" value="Chromosome"/>
</dbReference>
<dbReference type="Pfam" id="PF12804">
    <property type="entry name" value="NTP_transf_3"/>
    <property type="match status" value="1"/>
</dbReference>
<dbReference type="KEGG" id="haby:HLVA_02560"/>
<dbReference type="PANTHER" id="PTHR43584">
    <property type="entry name" value="NUCLEOTIDYL TRANSFERASE"/>
    <property type="match status" value="1"/>
</dbReference>
<dbReference type="RefSeq" id="WP_307904633.1">
    <property type="nucleotide sequence ID" value="NZ_AP027059.1"/>
</dbReference>
<name>A0AAU9DEE1_9FUSO</name>
<gene>
    <name evidence="4" type="ORF">HLVA_02560</name>
</gene>
<accession>A0AAU9DEE1</accession>
<keyword evidence="1" id="KW-0808">Transferase</keyword>
<dbReference type="GO" id="GO:0016779">
    <property type="term" value="F:nucleotidyltransferase activity"/>
    <property type="evidence" value="ECO:0007669"/>
    <property type="project" value="UniProtKB-KW"/>
</dbReference>
<keyword evidence="2" id="KW-0548">Nucleotidyltransferase</keyword>
<evidence type="ECO:0000256" key="1">
    <source>
        <dbReference type="ARBA" id="ARBA00022679"/>
    </source>
</evidence>
<protein>
    <submittedName>
        <fullName evidence="4">Nucleotidyltransferase</fullName>
    </submittedName>
</protein>
<dbReference type="SUPFAM" id="SSF53448">
    <property type="entry name" value="Nucleotide-diphospho-sugar transferases"/>
    <property type="match status" value="1"/>
</dbReference>
<dbReference type="EMBL" id="AP027059">
    <property type="protein sequence ID" value="BDU49687.1"/>
    <property type="molecule type" value="Genomic_DNA"/>
</dbReference>
<dbReference type="InterPro" id="IPR050065">
    <property type="entry name" value="GlmU-like"/>
</dbReference>
<evidence type="ECO:0000259" key="3">
    <source>
        <dbReference type="Pfam" id="PF12804"/>
    </source>
</evidence>
<dbReference type="CDD" id="cd02523">
    <property type="entry name" value="PC_cytidylyltransferase"/>
    <property type="match status" value="1"/>
</dbReference>
<dbReference type="InterPro" id="IPR029044">
    <property type="entry name" value="Nucleotide-diphossugar_trans"/>
</dbReference>
<feature type="domain" description="MobA-like NTP transferase" evidence="3">
    <location>
        <begin position="3"/>
        <end position="116"/>
    </location>
</feature>
<dbReference type="InterPro" id="IPR025877">
    <property type="entry name" value="MobA-like_NTP_Trfase"/>
</dbReference>
<dbReference type="AlphaFoldDB" id="A0AAU9DEE1"/>
<organism evidence="4 5">
    <name type="scientific">Haliovirga abyssi</name>
    <dbReference type="NCBI Taxonomy" id="2996794"/>
    <lineage>
        <taxon>Bacteria</taxon>
        <taxon>Fusobacteriati</taxon>
        <taxon>Fusobacteriota</taxon>
        <taxon>Fusobacteriia</taxon>
        <taxon>Fusobacteriales</taxon>
        <taxon>Haliovirgaceae</taxon>
        <taxon>Haliovirga</taxon>
    </lineage>
</organism>
<dbReference type="PANTHER" id="PTHR43584:SF8">
    <property type="entry name" value="N-ACETYLMURAMATE ALPHA-1-PHOSPHATE URIDYLYLTRANSFERASE"/>
    <property type="match status" value="1"/>
</dbReference>
<reference evidence="4 5" key="1">
    <citation type="submission" date="2022-11" db="EMBL/GenBank/DDBJ databases">
        <title>Haliovirga abyssi gen. nov., sp. nov., a mesophilic fermentative bacterium isolated from the Iheya North hydrothermal field and the proposal of Haliovirgaceae fam. nov.</title>
        <authorList>
            <person name="Miyazaki U."/>
            <person name="Tame A."/>
            <person name="Miyazaki J."/>
            <person name="Takai K."/>
            <person name="Sawayama S."/>
            <person name="Kitajima M."/>
            <person name="Okamoto A."/>
            <person name="Nakagawa S."/>
        </authorList>
    </citation>
    <scope>NUCLEOTIDE SEQUENCE [LARGE SCALE GENOMIC DNA]</scope>
    <source>
        <strain evidence="4 5">IC12</strain>
    </source>
</reference>
<keyword evidence="5" id="KW-1185">Reference proteome</keyword>
<evidence type="ECO:0000313" key="4">
    <source>
        <dbReference type="EMBL" id="BDU49687.1"/>
    </source>
</evidence>
<sequence length="238" mass="28119">MKVIIMAAGKGSRISRHIGEKPKCTLEIKDNLPLIENTVKNLNNKGIYDITIILGYNGKEIEKVLKGYKVKFYYNYFYDVTNSIASLWFAKKELETDKDIMFMNGDVFFEEHFLDEIKKEELSPVLYADGSRKEEADYKLFYENGILYKYGKELKLNETTGEYIGVAKILNKDINIIKNKLDNMIKDGKHSLWWENVLYELNSNMKIYVKEIKNIFWAEVDYIEDYMRIKEFIDSENR</sequence>
<proteinExistence type="predicted"/>
<evidence type="ECO:0000256" key="2">
    <source>
        <dbReference type="ARBA" id="ARBA00022695"/>
    </source>
</evidence>
<evidence type="ECO:0000313" key="5">
    <source>
        <dbReference type="Proteomes" id="UP001321582"/>
    </source>
</evidence>
<dbReference type="Gene3D" id="3.90.550.10">
    <property type="entry name" value="Spore Coat Polysaccharide Biosynthesis Protein SpsA, Chain A"/>
    <property type="match status" value="1"/>
</dbReference>